<dbReference type="RefSeq" id="XP_024577363.1">
    <property type="nucleotide sequence ID" value="XM_024726714.1"/>
</dbReference>
<evidence type="ECO:0000313" key="2">
    <source>
        <dbReference type="Proteomes" id="UP000054928"/>
    </source>
</evidence>
<dbReference type="AlphaFoldDB" id="A0A0P1AIM5"/>
<keyword evidence="2" id="KW-1185">Reference proteome</keyword>
<reference evidence="2" key="1">
    <citation type="submission" date="2014-09" db="EMBL/GenBank/DDBJ databases">
        <authorList>
            <person name="Sharma Rahul"/>
            <person name="Thines Marco"/>
        </authorList>
    </citation>
    <scope>NUCLEOTIDE SEQUENCE [LARGE SCALE GENOMIC DNA]</scope>
</reference>
<protein>
    <submittedName>
        <fullName evidence="1">Uncharacterized protein</fullName>
    </submittedName>
</protein>
<organism evidence="1 2">
    <name type="scientific">Plasmopara halstedii</name>
    <name type="common">Downy mildew of sunflower</name>
    <dbReference type="NCBI Taxonomy" id="4781"/>
    <lineage>
        <taxon>Eukaryota</taxon>
        <taxon>Sar</taxon>
        <taxon>Stramenopiles</taxon>
        <taxon>Oomycota</taxon>
        <taxon>Peronosporomycetes</taxon>
        <taxon>Peronosporales</taxon>
        <taxon>Peronosporaceae</taxon>
        <taxon>Plasmopara</taxon>
    </lineage>
</organism>
<accession>A0A0P1AIM5</accession>
<sequence length="81" mass="9148">MLKAGILHCLRKKSQSELLRNLVRFDLVSAVLKRNLAENIKQLATLSIYRAMLCELMQQNMTNESGSFSSSSMEMSPQVDV</sequence>
<proteinExistence type="predicted"/>
<evidence type="ECO:0000313" key="1">
    <source>
        <dbReference type="EMBL" id="CEG40994.1"/>
    </source>
</evidence>
<dbReference type="GeneID" id="36406222"/>
<dbReference type="EMBL" id="CCYD01000524">
    <property type="protein sequence ID" value="CEG40994.1"/>
    <property type="molecule type" value="Genomic_DNA"/>
</dbReference>
<dbReference type="Proteomes" id="UP000054928">
    <property type="component" value="Unassembled WGS sequence"/>
</dbReference>
<name>A0A0P1AIM5_PLAHL</name>